<dbReference type="OrthoDB" id="5648973at2"/>
<evidence type="ECO:0000256" key="1">
    <source>
        <dbReference type="SAM" id="Phobius"/>
    </source>
</evidence>
<keyword evidence="1" id="KW-0472">Membrane</keyword>
<name>A0A0W0WH31_9GAMM</name>
<dbReference type="EMBL" id="LNYL01000004">
    <property type="protein sequence ID" value="KTD31555.1"/>
    <property type="molecule type" value="Genomic_DNA"/>
</dbReference>
<feature type="transmembrane region" description="Helical" evidence="1">
    <location>
        <begin position="333"/>
        <end position="351"/>
    </location>
</feature>
<proteinExistence type="predicted"/>
<evidence type="ECO:0000313" key="3">
    <source>
        <dbReference type="Proteomes" id="UP000054908"/>
    </source>
</evidence>
<sequence length="653" mass="74372">MKLTKMKFKKIPYYLLLSLLTFGASLIIGFLSFTGMFTIVPLLSLAIGSFVLSVAYEGEIYLQNIKGALNKLFFKRDYLKNHLANEYLLKQFTNDPPVINTGSEDCPPFFKDYEAQLKLLSKFGHKRLDKDSRKRKKQIEKTLRDMEKWFALQLFSTDKEGYEETNLTDYERKLRDWLKIHGQDDAKELLQQRQKTFTAVKVFSTLAGIFMSLGTTYLLVEAFGALPFLAAIPFATLPAIIIPMAILAGAAYTFLIYNAVTDMINNDSLRKWYRNLRDDLKNGVNARTVFMAVSAVVLLTLTVALTICTAGTWWTVAKNTRPLFAWMGKIPNLIASGIAIITGSAQLIFNLQNTSESLALIDNATKMKESIWSKIANAFSKGFKALLQNENWLQLINIPRLLLVVTFLPLRILLFIGHLVSMAVSSDRVPGIPEIISAILGFTSEFFEDLHYFLGDLFHSHEHSHDTKDLIKERFSEGHGHDHSADIPTRALKLLFTPVFAAAAGWDYLATRLIPTTHPLTWEQAWNRQTGQTQEKSVTIKATAKQPSNEWKVEHSMFRIDQYINKHLSQVTLDPHARAPEKIQELQKLRADIQDMEEPSEEKIKQRIGQEVQKEIYNKHRHDYPFFHPTGATRSHVFLEEELPQRISASPAA</sequence>
<feature type="transmembrane region" description="Helical" evidence="1">
    <location>
        <begin position="240"/>
        <end position="260"/>
    </location>
</feature>
<dbReference type="PATRIC" id="fig|466.6.peg.148"/>
<accession>A0A0W0WH31</accession>
<evidence type="ECO:0008006" key="4">
    <source>
        <dbReference type="Google" id="ProtNLM"/>
    </source>
</evidence>
<keyword evidence="3" id="KW-1185">Reference proteome</keyword>
<dbReference type="RefSeq" id="WP_058450980.1">
    <property type="nucleotide sequence ID" value="NZ_CAAAIB010000001.1"/>
</dbReference>
<feature type="transmembrane region" description="Helical" evidence="1">
    <location>
        <begin position="401"/>
        <end position="424"/>
    </location>
</feature>
<protein>
    <recommendedName>
        <fullName evidence="4">Transmembrane protein</fullName>
    </recommendedName>
</protein>
<keyword evidence="1" id="KW-1133">Transmembrane helix</keyword>
<evidence type="ECO:0000313" key="2">
    <source>
        <dbReference type="EMBL" id="KTD31555.1"/>
    </source>
</evidence>
<feature type="transmembrane region" description="Helical" evidence="1">
    <location>
        <begin position="39"/>
        <end position="56"/>
    </location>
</feature>
<reference evidence="2 3" key="1">
    <citation type="submission" date="2015-11" db="EMBL/GenBank/DDBJ databases">
        <title>Genomic analysis of 38 Legionella species identifies large and diverse effector repertoires.</title>
        <authorList>
            <person name="Burstein D."/>
            <person name="Amaro F."/>
            <person name="Zusman T."/>
            <person name="Lifshitz Z."/>
            <person name="Cohen O."/>
            <person name="Gilbert J.A."/>
            <person name="Pupko T."/>
            <person name="Shuman H.A."/>
            <person name="Segal G."/>
        </authorList>
    </citation>
    <scope>NUCLEOTIDE SEQUENCE [LARGE SCALE GENOMIC DNA]</scope>
    <source>
        <strain evidence="2 3">PX-1-G2-E2</strain>
    </source>
</reference>
<feature type="transmembrane region" description="Helical" evidence="1">
    <location>
        <begin position="12"/>
        <end position="33"/>
    </location>
</feature>
<feature type="transmembrane region" description="Helical" evidence="1">
    <location>
        <begin position="199"/>
        <end position="220"/>
    </location>
</feature>
<gene>
    <name evidence="2" type="ORF">Lmac_0139</name>
</gene>
<feature type="transmembrane region" description="Helical" evidence="1">
    <location>
        <begin position="289"/>
        <end position="313"/>
    </location>
</feature>
<comment type="caution">
    <text evidence="2">The sequence shown here is derived from an EMBL/GenBank/DDBJ whole genome shotgun (WGS) entry which is preliminary data.</text>
</comment>
<organism evidence="2 3">
    <name type="scientific">Legionella maceachernii</name>
    <dbReference type="NCBI Taxonomy" id="466"/>
    <lineage>
        <taxon>Bacteria</taxon>
        <taxon>Pseudomonadati</taxon>
        <taxon>Pseudomonadota</taxon>
        <taxon>Gammaproteobacteria</taxon>
        <taxon>Legionellales</taxon>
        <taxon>Legionellaceae</taxon>
        <taxon>Legionella</taxon>
    </lineage>
</organism>
<dbReference type="Proteomes" id="UP000054908">
    <property type="component" value="Unassembled WGS sequence"/>
</dbReference>
<keyword evidence="1" id="KW-0812">Transmembrane</keyword>
<dbReference type="AlphaFoldDB" id="A0A0W0WH31"/>